<keyword evidence="2" id="KW-1185">Reference proteome</keyword>
<protein>
    <submittedName>
        <fullName evidence="1">Uncharacterized protein</fullName>
    </submittedName>
</protein>
<dbReference type="EMBL" id="JAHHUM010001582">
    <property type="protein sequence ID" value="KAK5610375.1"/>
    <property type="molecule type" value="Genomic_DNA"/>
</dbReference>
<gene>
    <name evidence="1" type="ORF">CRENBAI_005887</name>
</gene>
<accession>A0AAV9RN70</accession>
<dbReference type="AlphaFoldDB" id="A0AAV9RN70"/>
<evidence type="ECO:0000313" key="2">
    <source>
        <dbReference type="Proteomes" id="UP001311232"/>
    </source>
</evidence>
<evidence type="ECO:0000313" key="1">
    <source>
        <dbReference type="EMBL" id="KAK5610375.1"/>
    </source>
</evidence>
<name>A0AAV9RN70_9TELE</name>
<organism evidence="1 2">
    <name type="scientific">Crenichthys baileyi</name>
    <name type="common">White River springfish</name>
    <dbReference type="NCBI Taxonomy" id="28760"/>
    <lineage>
        <taxon>Eukaryota</taxon>
        <taxon>Metazoa</taxon>
        <taxon>Chordata</taxon>
        <taxon>Craniata</taxon>
        <taxon>Vertebrata</taxon>
        <taxon>Euteleostomi</taxon>
        <taxon>Actinopterygii</taxon>
        <taxon>Neopterygii</taxon>
        <taxon>Teleostei</taxon>
        <taxon>Neoteleostei</taxon>
        <taxon>Acanthomorphata</taxon>
        <taxon>Ovalentaria</taxon>
        <taxon>Atherinomorphae</taxon>
        <taxon>Cyprinodontiformes</taxon>
        <taxon>Goodeidae</taxon>
        <taxon>Crenichthys</taxon>
    </lineage>
</organism>
<proteinExistence type="predicted"/>
<reference evidence="1 2" key="1">
    <citation type="submission" date="2021-06" db="EMBL/GenBank/DDBJ databases">
        <authorList>
            <person name="Palmer J.M."/>
        </authorList>
    </citation>
    <scope>NUCLEOTIDE SEQUENCE [LARGE SCALE GENOMIC DNA]</scope>
    <source>
        <strain evidence="1 2">MEX-2019</strain>
        <tissue evidence="1">Muscle</tissue>
    </source>
</reference>
<comment type="caution">
    <text evidence="1">The sequence shown here is derived from an EMBL/GenBank/DDBJ whole genome shotgun (WGS) entry which is preliminary data.</text>
</comment>
<dbReference type="Proteomes" id="UP001311232">
    <property type="component" value="Unassembled WGS sequence"/>
</dbReference>
<sequence length="101" mass="11487">MQAVCREVLRWLVWEDYLIVLLSAENMYLSRAKKHELALALFWRKKAAKKAVRCALLALCSAQPKTALAWHKPLKTMGFRAHRILSERGLRLTTAINGAAV</sequence>